<sequence length="52" mass="5978">MKRIQITRSQLIDLIGPLDVIFDITPAGVDYKLRSGRLLAQKINDAYYEVKQ</sequence>
<name>D9I5W8_9CAUD</name>
<evidence type="ECO:0000313" key="2">
    <source>
        <dbReference type="Proteomes" id="UP000000330"/>
    </source>
</evidence>
<gene>
    <name evidence="1" type="ORF">Acj133p002</name>
</gene>
<accession>D9I5W8</accession>
<dbReference type="GeneID" id="10322989"/>
<dbReference type="EMBL" id="HM114315">
    <property type="protein sequence ID" value="ADJ19349.1"/>
    <property type="molecule type" value="Genomic_DNA"/>
</dbReference>
<evidence type="ECO:0000313" key="1">
    <source>
        <dbReference type="EMBL" id="ADJ19349.1"/>
    </source>
</evidence>
<protein>
    <submittedName>
        <fullName evidence="1">Uncharacterized protein</fullName>
    </submittedName>
</protein>
<organism evidence="1 2">
    <name type="scientific">Acinetobacter phage 133</name>
    <dbReference type="NCBI Taxonomy" id="2919552"/>
    <lineage>
        <taxon>Viruses</taxon>
        <taxon>Duplodnaviria</taxon>
        <taxon>Heunggongvirae</taxon>
        <taxon>Uroviricota</taxon>
        <taxon>Caudoviricetes</taxon>
        <taxon>Pantevenvirales</taxon>
        <taxon>Straboviridae</taxon>
        <taxon>Tevenvirinae</taxon>
        <taxon>Centumtrigintavirus</taxon>
        <taxon>Centumtrigintavirus cv133</taxon>
        <taxon>Acinetobacter virus 133</taxon>
    </lineage>
</organism>
<dbReference type="RefSeq" id="YP_004300583.1">
    <property type="nucleotide sequence ID" value="NC_015250.1"/>
</dbReference>
<proteinExistence type="predicted"/>
<dbReference type="Proteomes" id="UP000000330">
    <property type="component" value="Segment"/>
</dbReference>
<dbReference type="KEGG" id="vg:10322989"/>
<reference evidence="1 2" key="1">
    <citation type="journal article" date="2010" name="Virol. J.">
        <title>Genomes of the T4-related bacteriophages as windows on microbial genome evolution.</title>
        <authorList>
            <person name="Petrov V.M."/>
            <person name="Ratnayaka S."/>
            <person name="Nolan J.M."/>
            <person name="Miller E.S."/>
            <person name="Karam J.D."/>
        </authorList>
    </citation>
    <scope>NUCLEOTIDE SEQUENCE [LARGE SCALE GENOMIC DNA]</scope>
    <source>
        <strain evidence="1">Acj133</strain>
    </source>
</reference>
<keyword evidence="2" id="KW-1185">Reference proteome</keyword>